<proteinExistence type="predicted"/>
<dbReference type="Proteomes" id="UP000747110">
    <property type="component" value="Unassembled WGS sequence"/>
</dbReference>
<evidence type="ECO:0000313" key="2">
    <source>
        <dbReference type="EMBL" id="GIL76949.1"/>
    </source>
</evidence>
<feature type="compositionally biased region" description="Low complexity" evidence="1">
    <location>
        <begin position="167"/>
        <end position="190"/>
    </location>
</feature>
<organism evidence="2 3">
    <name type="scientific">Volvox reticuliferus</name>
    <dbReference type="NCBI Taxonomy" id="1737510"/>
    <lineage>
        <taxon>Eukaryota</taxon>
        <taxon>Viridiplantae</taxon>
        <taxon>Chlorophyta</taxon>
        <taxon>core chlorophytes</taxon>
        <taxon>Chlorophyceae</taxon>
        <taxon>CS clade</taxon>
        <taxon>Chlamydomonadales</taxon>
        <taxon>Volvocaceae</taxon>
        <taxon>Volvox</taxon>
    </lineage>
</organism>
<keyword evidence="3" id="KW-1185">Reference proteome</keyword>
<dbReference type="AlphaFoldDB" id="A0A8J4C730"/>
<feature type="region of interest" description="Disordered" evidence="1">
    <location>
        <begin position="130"/>
        <end position="190"/>
    </location>
</feature>
<sequence length="273" mass="27046">MPAAPSYERTVAMSFSSGTKCSCQAHAAAAASSRGNGQQFRSSCEASNVLRCSATAHARGSVQYGNDGSGCISGTVVVKGVQLRVGEDAALRSVRPTAAPSLPYSSPWTYWSRRCWCCALCSGAIPTSLASAEPPPSPAGDMASSCRRRCGGAPGSPSRMDSKKSSHSSGTTCGGSASTGKLSNGASGAAGTAGVSTCPEALNASPADIGACGSMTSASLGDDGAATSDLCGGSAAGSDLRGRDGGGTAGIIQRHHPEVQHPGQLQGRNVDAV</sequence>
<accession>A0A8J4C730</accession>
<dbReference type="EMBL" id="BNCP01000009">
    <property type="protein sequence ID" value="GIL76949.1"/>
    <property type="molecule type" value="Genomic_DNA"/>
</dbReference>
<evidence type="ECO:0000256" key="1">
    <source>
        <dbReference type="SAM" id="MobiDB-lite"/>
    </source>
</evidence>
<gene>
    <name evidence="2" type="ORF">Vretifemale_6498</name>
</gene>
<evidence type="ECO:0000313" key="3">
    <source>
        <dbReference type="Proteomes" id="UP000747110"/>
    </source>
</evidence>
<reference evidence="2" key="1">
    <citation type="journal article" date="2021" name="Proc. Natl. Acad. Sci. U.S.A.">
        <title>Three genomes in the algal genus Volvox reveal the fate of a haploid sex-determining region after a transition to homothallism.</title>
        <authorList>
            <person name="Yamamoto K."/>
            <person name="Hamaji T."/>
            <person name="Kawai-Toyooka H."/>
            <person name="Matsuzaki R."/>
            <person name="Takahashi F."/>
            <person name="Nishimura Y."/>
            <person name="Kawachi M."/>
            <person name="Noguchi H."/>
            <person name="Minakuchi Y."/>
            <person name="Umen J.G."/>
            <person name="Toyoda A."/>
            <person name="Nozaki H."/>
        </authorList>
    </citation>
    <scope>NUCLEOTIDE SEQUENCE</scope>
    <source>
        <strain evidence="2">NIES-3786</strain>
    </source>
</reference>
<comment type="caution">
    <text evidence="2">The sequence shown here is derived from an EMBL/GenBank/DDBJ whole genome shotgun (WGS) entry which is preliminary data.</text>
</comment>
<feature type="region of interest" description="Disordered" evidence="1">
    <location>
        <begin position="236"/>
        <end position="273"/>
    </location>
</feature>
<name>A0A8J4C730_9CHLO</name>
<protein>
    <submittedName>
        <fullName evidence="2">Uncharacterized protein</fullName>
    </submittedName>
</protein>